<evidence type="ECO:0000256" key="4">
    <source>
        <dbReference type="SAM" id="SignalP"/>
    </source>
</evidence>
<evidence type="ECO:0000256" key="2">
    <source>
        <dbReference type="PROSITE-ProRule" id="PRU00504"/>
    </source>
</evidence>
<dbReference type="PROSITE" id="PS51125">
    <property type="entry name" value="NHL"/>
    <property type="match status" value="2"/>
</dbReference>
<accession>A0A1G2HLX5</accession>
<keyword evidence="4" id="KW-0732">Signal</keyword>
<dbReference type="STRING" id="1802200.A2812_01515"/>
<reference evidence="5 6" key="1">
    <citation type="journal article" date="2016" name="Nat. Commun.">
        <title>Thousands of microbial genomes shed light on interconnected biogeochemical processes in an aquifer system.</title>
        <authorList>
            <person name="Anantharaman K."/>
            <person name="Brown C.T."/>
            <person name="Hug L.A."/>
            <person name="Sharon I."/>
            <person name="Castelle C.J."/>
            <person name="Probst A.J."/>
            <person name="Thomas B.C."/>
            <person name="Singh A."/>
            <person name="Wilkins M.J."/>
            <person name="Karaoz U."/>
            <person name="Brodie E.L."/>
            <person name="Williams K.H."/>
            <person name="Hubbard S.S."/>
            <person name="Banfield J.F."/>
        </authorList>
    </citation>
    <scope>NUCLEOTIDE SEQUENCE [LARGE SCALE GENOMIC DNA]</scope>
</reference>
<evidence type="ECO:0000256" key="1">
    <source>
        <dbReference type="ARBA" id="ARBA00022737"/>
    </source>
</evidence>
<organism evidence="5 6">
    <name type="scientific">Candidatus Staskawiczbacteria bacterium RIFCSPHIGHO2_01_FULL_36_16</name>
    <dbReference type="NCBI Taxonomy" id="1802200"/>
    <lineage>
        <taxon>Bacteria</taxon>
        <taxon>Candidatus Staskawicziibacteriota</taxon>
    </lineage>
</organism>
<evidence type="ECO:0000313" key="5">
    <source>
        <dbReference type="EMBL" id="OGZ62898.1"/>
    </source>
</evidence>
<dbReference type="InterPro" id="IPR011042">
    <property type="entry name" value="6-blade_b-propeller_TolB-like"/>
</dbReference>
<feature type="chain" id="PRO_5009583140" description="SMP-30/Gluconolactonase/LRE-like region domain-containing protein" evidence="4">
    <location>
        <begin position="25"/>
        <end position="290"/>
    </location>
</feature>
<dbReference type="SUPFAM" id="SSF63829">
    <property type="entry name" value="Calcium-dependent phosphotriesterase"/>
    <property type="match status" value="1"/>
</dbReference>
<evidence type="ECO:0008006" key="7">
    <source>
        <dbReference type="Google" id="ProtNLM"/>
    </source>
</evidence>
<keyword evidence="3" id="KW-1133">Transmembrane helix</keyword>
<dbReference type="PANTHER" id="PTHR46388:SF2">
    <property type="entry name" value="NHL REPEAT-CONTAINING PROTEIN 2"/>
    <property type="match status" value="1"/>
</dbReference>
<dbReference type="Gene3D" id="2.120.10.30">
    <property type="entry name" value="TolB, C-terminal domain"/>
    <property type="match status" value="1"/>
</dbReference>
<keyword evidence="1" id="KW-0677">Repeat</keyword>
<feature type="transmembrane region" description="Helical" evidence="3">
    <location>
        <begin position="265"/>
        <end position="284"/>
    </location>
</feature>
<dbReference type="InterPro" id="IPR001258">
    <property type="entry name" value="NHL_repeat"/>
</dbReference>
<feature type="repeat" description="NHL" evidence="2">
    <location>
        <begin position="191"/>
        <end position="228"/>
    </location>
</feature>
<dbReference type="Proteomes" id="UP000177190">
    <property type="component" value="Unassembled WGS sequence"/>
</dbReference>
<evidence type="ECO:0000256" key="3">
    <source>
        <dbReference type="SAM" id="Phobius"/>
    </source>
</evidence>
<feature type="signal peptide" evidence="4">
    <location>
        <begin position="1"/>
        <end position="24"/>
    </location>
</feature>
<sequence length="290" mass="31723">MKNFNALIFLAIVVLFFCSSNIFAIDTSSFPESTSIQPFPSDILPDVSSNIDRNENDINNFIPPEDNGTNPEIIPPDEGISYTDTSNHRLFVSEPENNRILVFNLKSDDTLMDDIPDNVLGQLDFVTFTPGTTDSKFNMPQIIAYDPEDNLLFVSDVGNNRIMVFDVSSITNGESAINVLGQPTFTETDPGSAESELNAPAGLVYDSDSQQLFVSDVGNNRIMVFDVSSITNGESAANVILQNQNLSLEKTVSKESGDEGKGLNLFWIIILVLLVSAVLIFLAVKIIRPG</sequence>
<comment type="caution">
    <text evidence="5">The sequence shown here is derived from an EMBL/GenBank/DDBJ whole genome shotgun (WGS) entry which is preliminary data.</text>
</comment>
<dbReference type="AlphaFoldDB" id="A0A1G2HLX5"/>
<keyword evidence="3" id="KW-0812">Transmembrane</keyword>
<feature type="repeat" description="NHL" evidence="2">
    <location>
        <begin position="124"/>
        <end position="168"/>
    </location>
</feature>
<dbReference type="Pfam" id="PF01436">
    <property type="entry name" value="NHL"/>
    <property type="match status" value="1"/>
</dbReference>
<name>A0A1G2HLX5_9BACT</name>
<proteinExistence type="predicted"/>
<evidence type="ECO:0000313" key="6">
    <source>
        <dbReference type="Proteomes" id="UP000177190"/>
    </source>
</evidence>
<protein>
    <recommendedName>
        <fullName evidence="7">SMP-30/Gluconolactonase/LRE-like region domain-containing protein</fullName>
    </recommendedName>
</protein>
<dbReference type="PANTHER" id="PTHR46388">
    <property type="entry name" value="NHL REPEAT-CONTAINING PROTEIN 2"/>
    <property type="match status" value="1"/>
</dbReference>
<gene>
    <name evidence="5" type="ORF">A2812_01515</name>
</gene>
<dbReference type="EMBL" id="MHOM01000047">
    <property type="protein sequence ID" value="OGZ62898.1"/>
    <property type="molecule type" value="Genomic_DNA"/>
</dbReference>
<keyword evidence="3" id="KW-0472">Membrane</keyword>